<dbReference type="InterPro" id="IPR036186">
    <property type="entry name" value="Serpin_sf"/>
</dbReference>
<dbReference type="SUPFAM" id="SSF56574">
    <property type="entry name" value="Serpins"/>
    <property type="match status" value="1"/>
</dbReference>
<dbReference type="AlphaFoldDB" id="A0A6C0BDM8"/>
<name>A0A6C0BDM8_9ZZZZ</name>
<dbReference type="InterPro" id="IPR042185">
    <property type="entry name" value="Serpin_sf_2"/>
</dbReference>
<organism evidence="2">
    <name type="scientific">viral metagenome</name>
    <dbReference type="NCBI Taxonomy" id="1070528"/>
    <lineage>
        <taxon>unclassified sequences</taxon>
        <taxon>metagenomes</taxon>
        <taxon>organismal metagenomes</taxon>
    </lineage>
</organism>
<sequence length="414" mass="47697">MSNKQFIDRQFIDRLEMERNMKITNINPVNNNKHIEQCRTDFDLFDVVDKKGLLKSDTLNYDDEGLTSIVESVKQITKGDSFEDFTMSVTKSTMWIHNLMSSLNEFSISGFGLYLCFGTIYLISKNMVEMDLKNYFGFQNKKQFNAGLLTLKESLTENISINGYIINDETVSTNLKTSNNLKPLVHNIVINKNKLSNELNRLNNIIYKTSGIKNCMSANTVSNIEINLICTIRLTPIWLYGIDKIVDMKFKDDVMKFIVFKNKSFNYYEDINKIYIEVPLINNIYVLGFIVSNNDKLTDLKDIIKSIGNMKKTVLNDVSIPVLNKRYKIRLNKTLQKTGLNSVFVTNEPNLLFPENSSINDCLQYTEIIFGTVSDNMKSSNESYKTVKKCILNKSFEFYLRNVENNCIVLTGKI</sequence>
<dbReference type="EMBL" id="MN739133">
    <property type="protein sequence ID" value="QHS90377.1"/>
    <property type="molecule type" value="Genomic_DNA"/>
</dbReference>
<protein>
    <submittedName>
        <fullName evidence="2">Uncharacterized protein</fullName>
    </submittedName>
</protein>
<keyword evidence="1" id="KW-1133">Transmembrane helix</keyword>
<evidence type="ECO:0000313" key="2">
    <source>
        <dbReference type="EMBL" id="QHS90377.1"/>
    </source>
</evidence>
<dbReference type="InterPro" id="IPR042178">
    <property type="entry name" value="Serpin_sf_1"/>
</dbReference>
<keyword evidence="1" id="KW-0472">Membrane</keyword>
<evidence type="ECO:0000256" key="1">
    <source>
        <dbReference type="SAM" id="Phobius"/>
    </source>
</evidence>
<proteinExistence type="predicted"/>
<reference evidence="2" key="1">
    <citation type="journal article" date="2020" name="Nature">
        <title>Giant virus diversity and host interactions through global metagenomics.</title>
        <authorList>
            <person name="Schulz F."/>
            <person name="Roux S."/>
            <person name="Paez-Espino D."/>
            <person name="Jungbluth S."/>
            <person name="Walsh D.A."/>
            <person name="Denef V.J."/>
            <person name="McMahon K.D."/>
            <person name="Konstantinidis K.T."/>
            <person name="Eloe-Fadrosh E.A."/>
            <person name="Kyrpides N.C."/>
            <person name="Woyke T."/>
        </authorList>
    </citation>
    <scope>NUCLEOTIDE SEQUENCE</scope>
    <source>
        <strain evidence="2">GVMAG-M-3300010160-60</strain>
    </source>
</reference>
<dbReference type="Gene3D" id="2.30.39.10">
    <property type="entry name" value="Alpha-1-antitrypsin, domain 1"/>
    <property type="match status" value="1"/>
</dbReference>
<dbReference type="Gene3D" id="3.30.497.10">
    <property type="entry name" value="Antithrombin, subunit I, domain 2"/>
    <property type="match status" value="1"/>
</dbReference>
<keyword evidence="1" id="KW-0812">Transmembrane</keyword>
<accession>A0A6C0BDM8</accession>
<feature type="transmembrane region" description="Helical" evidence="1">
    <location>
        <begin position="106"/>
        <end position="123"/>
    </location>
</feature>